<dbReference type="EMBL" id="LAZR01014384">
    <property type="protein sequence ID" value="KKM17736.1"/>
    <property type="molecule type" value="Genomic_DNA"/>
</dbReference>
<protein>
    <submittedName>
        <fullName evidence="1">Uncharacterized protein</fullName>
    </submittedName>
</protein>
<sequence>MTNLDISFPLSSTRAGYDPEREAARYAMNKELIADKYHYEKVIGKRRLDGALKLKELKPEHKQWISCFIQGMKGVEIAEQYNVAAITVYRVLSDPLAKALLGEFDEAFKNEFRSMFPLVANAIRDGLESAGIATRLKAVDRWTKVSGFIDGKTEEDKGEKKPEVMAAMRLRLVAMLQTTAGALPSNTPTQIEIEAVVVESS</sequence>
<accession>A0A0F9HQV0</accession>
<dbReference type="AlphaFoldDB" id="A0A0F9HQV0"/>
<proteinExistence type="predicted"/>
<evidence type="ECO:0000313" key="1">
    <source>
        <dbReference type="EMBL" id="KKM17736.1"/>
    </source>
</evidence>
<organism evidence="1">
    <name type="scientific">marine sediment metagenome</name>
    <dbReference type="NCBI Taxonomy" id="412755"/>
    <lineage>
        <taxon>unclassified sequences</taxon>
        <taxon>metagenomes</taxon>
        <taxon>ecological metagenomes</taxon>
    </lineage>
</organism>
<comment type="caution">
    <text evidence="1">The sequence shown here is derived from an EMBL/GenBank/DDBJ whole genome shotgun (WGS) entry which is preliminary data.</text>
</comment>
<gene>
    <name evidence="1" type="ORF">LCGC14_1672750</name>
</gene>
<reference evidence="1" key="1">
    <citation type="journal article" date="2015" name="Nature">
        <title>Complex archaea that bridge the gap between prokaryotes and eukaryotes.</title>
        <authorList>
            <person name="Spang A."/>
            <person name="Saw J.H."/>
            <person name="Jorgensen S.L."/>
            <person name="Zaremba-Niedzwiedzka K."/>
            <person name="Martijn J."/>
            <person name="Lind A.E."/>
            <person name="van Eijk R."/>
            <person name="Schleper C."/>
            <person name="Guy L."/>
            <person name="Ettema T.J."/>
        </authorList>
    </citation>
    <scope>NUCLEOTIDE SEQUENCE</scope>
</reference>
<name>A0A0F9HQV0_9ZZZZ</name>